<protein>
    <submittedName>
        <fullName evidence="2">YhcN/YlaJ family sporulation lipoprotein</fullName>
    </submittedName>
</protein>
<keyword evidence="2" id="KW-0449">Lipoprotein</keyword>
<keyword evidence="3" id="KW-1185">Reference proteome</keyword>
<dbReference type="InterPro" id="IPR019076">
    <property type="entry name" value="Spore_lipoprot_YhcN/YlaJ-like"/>
</dbReference>
<gene>
    <name evidence="2" type="ORF">VF724_01945</name>
</gene>
<organism evidence="2 3">
    <name type="scientific">Ferviditalea candida</name>
    <dbReference type="NCBI Taxonomy" id="3108399"/>
    <lineage>
        <taxon>Bacteria</taxon>
        <taxon>Bacillati</taxon>
        <taxon>Bacillota</taxon>
        <taxon>Bacilli</taxon>
        <taxon>Bacillales</taxon>
        <taxon>Paenibacillaceae</taxon>
        <taxon>Ferviditalea</taxon>
    </lineage>
</organism>
<evidence type="ECO:0000313" key="2">
    <source>
        <dbReference type="EMBL" id="MEB3100419.1"/>
    </source>
</evidence>
<dbReference type="Pfam" id="PF09580">
    <property type="entry name" value="Spore_YhcN_YlaJ"/>
    <property type="match status" value="2"/>
</dbReference>
<dbReference type="Proteomes" id="UP001310386">
    <property type="component" value="Unassembled WGS sequence"/>
</dbReference>
<dbReference type="EMBL" id="JAYJLD010000002">
    <property type="protein sequence ID" value="MEB3100419.1"/>
    <property type="molecule type" value="Genomic_DNA"/>
</dbReference>
<sequence>MKLQVLKLTMVGVLALSSLAACTPANREGAGTTDQIGTRSIRPYGLDNRLDMNRWDNRRGTNYTTMHNNTRMEMSQAIADRIARMPEVDSAYVLLTDKNAYVAVVLDNARVGNRNNVTNINGMRTPDRTGVINRNRARGLTGYTGLTDNRINGGGAGAGVGNLVSPRDGITGNRDTIYGRTTDTVTNGLKNKISQQVKAVKPDIRNVFVSANPEFVNRMTGYAQRFRNGQPLRGMILEFNTMVERIFPQRANFNRTDMPAPYGYPRGTNVR</sequence>
<reference evidence="2" key="1">
    <citation type="submission" date="2023-12" db="EMBL/GenBank/DDBJ databases">
        <title>Fervidustalea candida gen. nov., sp. nov., a novel member of the family Paenibacillaceae isolated from a geothermal area.</title>
        <authorList>
            <person name="Li W.-J."/>
            <person name="Jiao J.-Y."/>
            <person name="Chen Y."/>
        </authorList>
    </citation>
    <scope>NUCLEOTIDE SEQUENCE</scope>
    <source>
        <strain evidence="2">SYSU GA230002</strain>
    </source>
</reference>
<accession>A0ABU5ZD33</accession>
<evidence type="ECO:0000256" key="1">
    <source>
        <dbReference type="SAM" id="SignalP"/>
    </source>
</evidence>
<name>A0ABU5ZD33_9BACL</name>
<evidence type="ECO:0000313" key="3">
    <source>
        <dbReference type="Proteomes" id="UP001310386"/>
    </source>
</evidence>
<feature type="signal peptide" evidence="1">
    <location>
        <begin position="1"/>
        <end position="20"/>
    </location>
</feature>
<keyword evidence="1" id="KW-0732">Signal</keyword>
<dbReference type="RefSeq" id="WP_371752531.1">
    <property type="nucleotide sequence ID" value="NZ_JAYJLD010000002.1"/>
</dbReference>
<proteinExistence type="predicted"/>
<feature type="chain" id="PRO_5046671314" evidence="1">
    <location>
        <begin position="21"/>
        <end position="271"/>
    </location>
</feature>
<comment type="caution">
    <text evidence="2">The sequence shown here is derived from an EMBL/GenBank/DDBJ whole genome shotgun (WGS) entry which is preliminary data.</text>
</comment>
<dbReference type="PROSITE" id="PS51257">
    <property type="entry name" value="PROKAR_LIPOPROTEIN"/>
    <property type="match status" value="1"/>
</dbReference>